<dbReference type="EMBL" id="CP032382">
    <property type="protein sequence ID" value="AYB35225.1"/>
    <property type="molecule type" value="Genomic_DNA"/>
</dbReference>
<evidence type="ECO:0000256" key="2">
    <source>
        <dbReference type="SAM" id="SignalP"/>
    </source>
</evidence>
<accession>A0A385SYR7</accession>
<name>A0A385SYR7_9BACT</name>
<protein>
    <submittedName>
        <fullName evidence="3">DUF2541 family protein</fullName>
    </submittedName>
</protein>
<dbReference type="InterPro" id="IPR020240">
    <property type="entry name" value="UPF0412_YaaI"/>
</dbReference>
<dbReference type="AlphaFoldDB" id="A0A385SYR7"/>
<reference evidence="4" key="1">
    <citation type="submission" date="2018-09" db="EMBL/GenBank/DDBJ databases">
        <title>Chryseolinea sp. KIS68-18 isolated from soil.</title>
        <authorList>
            <person name="Weon H.-Y."/>
            <person name="Kwon S.-W."/>
            <person name="Lee S.A."/>
        </authorList>
    </citation>
    <scope>NUCLEOTIDE SEQUENCE [LARGE SCALE GENOMIC DNA]</scope>
    <source>
        <strain evidence="4">KIS68-18</strain>
    </source>
</reference>
<keyword evidence="4" id="KW-1185">Reference proteome</keyword>
<dbReference type="Pfam" id="PF10807">
    <property type="entry name" value="DUF2541"/>
    <property type="match status" value="1"/>
</dbReference>
<gene>
    <name evidence="3" type="ORF">D4L85_33620</name>
</gene>
<keyword evidence="1 2" id="KW-0732">Signal</keyword>
<organism evidence="3 4">
    <name type="scientific">Chryseolinea soli</name>
    <dbReference type="NCBI Taxonomy" id="2321403"/>
    <lineage>
        <taxon>Bacteria</taxon>
        <taxon>Pseudomonadati</taxon>
        <taxon>Bacteroidota</taxon>
        <taxon>Cytophagia</taxon>
        <taxon>Cytophagales</taxon>
        <taxon>Fulvivirgaceae</taxon>
        <taxon>Chryseolinea</taxon>
    </lineage>
</organism>
<feature type="chain" id="PRO_5017467486" evidence="2">
    <location>
        <begin position="24"/>
        <end position="131"/>
    </location>
</feature>
<proteinExistence type="predicted"/>
<evidence type="ECO:0000313" key="4">
    <source>
        <dbReference type="Proteomes" id="UP000266183"/>
    </source>
</evidence>
<dbReference type="KEGG" id="chk:D4L85_33620"/>
<dbReference type="Proteomes" id="UP000266183">
    <property type="component" value="Chromosome"/>
</dbReference>
<sequence length="131" mass="15103">MNRLMLKSLVLFLFVTVICTAFAQDPWVNLGSKKVNFGLDRDVIHVSYRDNALSAIKILVNNGALNMHKCTVYFENGGQQEVELRHNFAKDSNSRVIDLKGNKRNIDRIEFWYDTKDAANRKAEVEVWGRK</sequence>
<evidence type="ECO:0000256" key="1">
    <source>
        <dbReference type="ARBA" id="ARBA00022729"/>
    </source>
</evidence>
<evidence type="ECO:0000313" key="3">
    <source>
        <dbReference type="EMBL" id="AYB35225.1"/>
    </source>
</evidence>
<feature type="signal peptide" evidence="2">
    <location>
        <begin position="1"/>
        <end position="23"/>
    </location>
</feature>